<dbReference type="EMBL" id="JASPKZ010000467">
    <property type="protein sequence ID" value="KAJ9599806.1"/>
    <property type="molecule type" value="Genomic_DNA"/>
</dbReference>
<sequence>AVVCASRDGPVDTSLGRDKQDTGISISIDCNSCNIFSKYSCAAAMPAIRRKKFNLQIGVEGGKSPSKDPGCRTPLVERQFSARAGIPIFTQHGPRRKLPLHQGLFCENRSWRVQAPWRPAVKPVIWKWWKSYLQTYPEFERSNTALDMTRNYSDALSQLKGKSNDKTQYLEKILNAVQKMAMDVQTTCFLTYGEKRTESSSEHKKRNENQYETPEKKMRRKQSNPSKKPTVVLPPKKEPRPPTIPPPNTVGGRNNSENDHRIECQRRKKKTKITRVMARWRIYIHGHPTRCMTSLNAGFHGRDIY</sequence>
<feature type="compositionally biased region" description="Basic and acidic residues" evidence="1">
    <location>
        <begin position="194"/>
        <end position="216"/>
    </location>
</feature>
<accession>A0AAD8AJJ3</accession>
<reference evidence="2" key="2">
    <citation type="submission" date="2023-05" db="EMBL/GenBank/DDBJ databases">
        <authorList>
            <person name="Fouks B."/>
        </authorList>
    </citation>
    <scope>NUCLEOTIDE SEQUENCE</scope>
    <source>
        <strain evidence="2">Stay&amp;Tobe</strain>
        <tissue evidence="2">Testes</tissue>
    </source>
</reference>
<feature type="compositionally biased region" description="Basic and acidic residues" evidence="1">
    <location>
        <begin position="256"/>
        <end position="265"/>
    </location>
</feature>
<keyword evidence="3" id="KW-1185">Reference proteome</keyword>
<dbReference type="AlphaFoldDB" id="A0AAD8AJJ3"/>
<evidence type="ECO:0000256" key="1">
    <source>
        <dbReference type="SAM" id="MobiDB-lite"/>
    </source>
</evidence>
<comment type="caution">
    <text evidence="2">The sequence shown here is derived from an EMBL/GenBank/DDBJ whole genome shotgun (WGS) entry which is preliminary data.</text>
</comment>
<proteinExistence type="predicted"/>
<dbReference type="Proteomes" id="UP001233999">
    <property type="component" value="Unassembled WGS sequence"/>
</dbReference>
<feature type="non-terminal residue" evidence="2">
    <location>
        <position position="1"/>
    </location>
</feature>
<reference evidence="2" key="1">
    <citation type="journal article" date="2023" name="IScience">
        <title>Live-bearing cockroach genome reveals convergent evolutionary mechanisms linked to viviparity in insects and beyond.</title>
        <authorList>
            <person name="Fouks B."/>
            <person name="Harrison M.C."/>
            <person name="Mikhailova A.A."/>
            <person name="Marchal E."/>
            <person name="English S."/>
            <person name="Carruthers M."/>
            <person name="Jennings E.C."/>
            <person name="Chiamaka E.L."/>
            <person name="Frigard R.A."/>
            <person name="Pippel M."/>
            <person name="Attardo G.M."/>
            <person name="Benoit J.B."/>
            <person name="Bornberg-Bauer E."/>
            <person name="Tobe S.S."/>
        </authorList>
    </citation>
    <scope>NUCLEOTIDE SEQUENCE</scope>
    <source>
        <strain evidence="2">Stay&amp;Tobe</strain>
    </source>
</reference>
<protein>
    <submittedName>
        <fullName evidence="2">Uncharacterized protein</fullName>
    </submittedName>
</protein>
<feature type="region of interest" description="Disordered" evidence="1">
    <location>
        <begin position="194"/>
        <end position="270"/>
    </location>
</feature>
<organism evidence="2 3">
    <name type="scientific">Diploptera punctata</name>
    <name type="common">Pacific beetle cockroach</name>
    <dbReference type="NCBI Taxonomy" id="6984"/>
    <lineage>
        <taxon>Eukaryota</taxon>
        <taxon>Metazoa</taxon>
        <taxon>Ecdysozoa</taxon>
        <taxon>Arthropoda</taxon>
        <taxon>Hexapoda</taxon>
        <taxon>Insecta</taxon>
        <taxon>Pterygota</taxon>
        <taxon>Neoptera</taxon>
        <taxon>Polyneoptera</taxon>
        <taxon>Dictyoptera</taxon>
        <taxon>Blattodea</taxon>
        <taxon>Blaberoidea</taxon>
        <taxon>Blaberidae</taxon>
        <taxon>Diplopterinae</taxon>
        <taxon>Diploptera</taxon>
    </lineage>
</organism>
<evidence type="ECO:0000313" key="3">
    <source>
        <dbReference type="Proteomes" id="UP001233999"/>
    </source>
</evidence>
<evidence type="ECO:0000313" key="2">
    <source>
        <dbReference type="EMBL" id="KAJ9599806.1"/>
    </source>
</evidence>
<gene>
    <name evidence="2" type="ORF">L9F63_009846</name>
</gene>
<feature type="non-terminal residue" evidence="2">
    <location>
        <position position="305"/>
    </location>
</feature>
<name>A0AAD8AJJ3_DIPPU</name>